<protein>
    <submittedName>
        <fullName evidence="1">Uncharacterized protein</fullName>
    </submittedName>
</protein>
<evidence type="ECO:0000313" key="1">
    <source>
        <dbReference type="EMBL" id="CAH2274247.1"/>
    </source>
</evidence>
<name>A0AAD1RN49_PELCU</name>
<keyword evidence="2" id="KW-1185">Reference proteome</keyword>
<proteinExistence type="predicted"/>
<accession>A0AAD1RN49</accession>
<dbReference type="AlphaFoldDB" id="A0AAD1RN49"/>
<organism evidence="1 2">
    <name type="scientific">Pelobates cultripes</name>
    <name type="common">Western spadefoot toad</name>
    <dbReference type="NCBI Taxonomy" id="61616"/>
    <lineage>
        <taxon>Eukaryota</taxon>
        <taxon>Metazoa</taxon>
        <taxon>Chordata</taxon>
        <taxon>Craniata</taxon>
        <taxon>Vertebrata</taxon>
        <taxon>Euteleostomi</taxon>
        <taxon>Amphibia</taxon>
        <taxon>Batrachia</taxon>
        <taxon>Anura</taxon>
        <taxon>Pelobatoidea</taxon>
        <taxon>Pelobatidae</taxon>
        <taxon>Pelobates</taxon>
    </lineage>
</organism>
<reference evidence="1" key="1">
    <citation type="submission" date="2022-03" db="EMBL/GenBank/DDBJ databases">
        <authorList>
            <person name="Alioto T."/>
            <person name="Alioto T."/>
            <person name="Gomez Garrido J."/>
        </authorList>
    </citation>
    <scope>NUCLEOTIDE SEQUENCE</scope>
</reference>
<evidence type="ECO:0000313" key="2">
    <source>
        <dbReference type="Proteomes" id="UP001295444"/>
    </source>
</evidence>
<sequence length="130" mass="14687">MQLEAIFAEFWQKLGLQLQEPVQKKQKSALPQNCRDMHIEAAVMGIQHRYDRPPGPAFSPLLKTSIADEKPLSSSGSGVYSEVLPTHRPYIQRSLHELKPQWAHGTPHVTGGPVDTWMWLPPMPGLEDRL</sequence>
<dbReference type="Proteomes" id="UP001295444">
    <property type="component" value="Chromosome 03"/>
</dbReference>
<gene>
    <name evidence="1" type="ORF">PECUL_23A044555</name>
</gene>
<dbReference type="EMBL" id="OW240914">
    <property type="protein sequence ID" value="CAH2274247.1"/>
    <property type="molecule type" value="Genomic_DNA"/>
</dbReference>